<name>E5YBD6_BILW3</name>
<dbReference type="HOGENOM" id="CLU_098240_2_2_7"/>
<dbReference type="GO" id="GO:0005829">
    <property type="term" value="C:cytosol"/>
    <property type="evidence" value="ECO:0007669"/>
    <property type="project" value="TreeGrafter"/>
</dbReference>
<dbReference type="CDD" id="cd16964">
    <property type="entry name" value="YqgF"/>
    <property type="match status" value="1"/>
</dbReference>
<dbReference type="GO" id="GO:0000967">
    <property type="term" value="P:rRNA 5'-end processing"/>
    <property type="evidence" value="ECO:0007669"/>
    <property type="project" value="UniProtKB-UniRule"/>
</dbReference>
<evidence type="ECO:0000313" key="7">
    <source>
        <dbReference type="EMBL" id="EFV42673.1"/>
    </source>
</evidence>
<accession>E5YBD6</accession>
<dbReference type="PANTHER" id="PTHR33317:SF4">
    <property type="entry name" value="POLYNUCLEOTIDYL TRANSFERASE, RIBONUCLEASE H-LIKE SUPERFAMILY PROTEIN"/>
    <property type="match status" value="1"/>
</dbReference>
<dbReference type="RefSeq" id="WP_005030438.1">
    <property type="nucleotide sequence ID" value="NZ_KE150238.1"/>
</dbReference>
<reference evidence="7 8" key="1">
    <citation type="submission" date="2010-10" db="EMBL/GenBank/DDBJ databases">
        <authorList>
            <consortium name="The Broad Institute Genome Sequencing Platform"/>
            <person name="Ward D."/>
            <person name="Earl A."/>
            <person name="Feldgarden M."/>
            <person name="Young S.K."/>
            <person name="Gargeya S."/>
            <person name="Zeng Q."/>
            <person name="Alvarado L."/>
            <person name="Berlin A."/>
            <person name="Bochicchio J."/>
            <person name="Chapman S.B."/>
            <person name="Chen Z."/>
            <person name="Freedman E."/>
            <person name="Gellesch M."/>
            <person name="Goldberg J."/>
            <person name="Griggs A."/>
            <person name="Gujja S."/>
            <person name="Heilman E."/>
            <person name="Heiman D."/>
            <person name="Howarth C."/>
            <person name="Mehta T."/>
            <person name="Neiman D."/>
            <person name="Pearson M."/>
            <person name="Roberts A."/>
            <person name="Saif S."/>
            <person name="Shea T."/>
            <person name="Shenoy N."/>
            <person name="Sisk P."/>
            <person name="Stolte C."/>
            <person name="Sykes S."/>
            <person name="White J."/>
            <person name="Yandava C."/>
            <person name="Allen-Vercoe E."/>
            <person name="Sibley C."/>
            <person name="Ambrose C.E."/>
            <person name="Strauss J."/>
            <person name="Daigneault M."/>
            <person name="Haas B."/>
            <person name="Nusbaum C."/>
            <person name="Birren B."/>
        </authorList>
    </citation>
    <scope>NUCLEOTIDE SEQUENCE [LARGE SCALE GENOMIC DNA]</scope>
    <source>
        <strain evidence="7 8">3_1_6</strain>
    </source>
</reference>
<dbReference type="InterPro" id="IPR012337">
    <property type="entry name" value="RNaseH-like_sf"/>
</dbReference>
<dbReference type="GO" id="GO:0016788">
    <property type="term" value="F:hydrolase activity, acting on ester bonds"/>
    <property type="evidence" value="ECO:0007669"/>
    <property type="project" value="UniProtKB-UniRule"/>
</dbReference>
<dbReference type="AlphaFoldDB" id="E5YBD6"/>
<dbReference type="PANTHER" id="PTHR33317">
    <property type="entry name" value="POLYNUCLEOTIDYL TRANSFERASE, RIBONUCLEASE H-LIKE SUPERFAMILY PROTEIN"/>
    <property type="match status" value="1"/>
</dbReference>
<gene>
    <name evidence="7" type="ORF">HMPREF0179_03509</name>
</gene>
<comment type="function">
    <text evidence="5">Could be a nuclease involved in processing of the 5'-end of pre-16S rRNA.</text>
</comment>
<evidence type="ECO:0000256" key="1">
    <source>
        <dbReference type="ARBA" id="ARBA00022490"/>
    </source>
</evidence>
<comment type="similarity">
    <text evidence="5">Belongs to the YqgF HJR family.</text>
</comment>
<dbReference type="Proteomes" id="UP000006034">
    <property type="component" value="Unassembled WGS sequence"/>
</dbReference>
<dbReference type="SMART" id="SM00732">
    <property type="entry name" value="YqgFc"/>
    <property type="match status" value="1"/>
</dbReference>
<evidence type="ECO:0000256" key="3">
    <source>
        <dbReference type="ARBA" id="ARBA00022722"/>
    </source>
</evidence>
<dbReference type="InterPro" id="IPR005227">
    <property type="entry name" value="YqgF"/>
</dbReference>
<keyword evidence="4 5" id="KW-0378">Hydrolase</keyword>
<dbReference type="Pfam" id="PF03652">
    <property type="entry name" value="RuvX"/>
    <property type="match status" value="1"/>
</dbReference>
<feature type="domain" description="YqgF/RNase H-like" evidence="6">
    <location>
        <begin position="1"/>
        <end position="101"/>
    </location>
</feature>
<organism evidence="7 8">
    <name type="scientific">Bilophila wadsworthia (strain 3_1_6)</name>
    <dbReference type="NCBI Taxonomy" id="563192"/>
    <lineage>
        <taxon>Bacteria</taxon>
        <taxon>Pseudomonadati</taxon>
        <taxon>Thermodesulfobacteriota</taxon>
        <taxon>Desulfovibrionia</taxon>
        <taxon>Desulfovibrionales</taxon>
        <taxon>Desulfovibrionaceae</taxon>
        <taxon>Bilophila</taxon>
    </lineage>
</organism>
<dbReference type="EC" id="3.1.-.-" evidence="5"/>
<keyword evidence="8" id="KW-1185">Reference proteome</keyword>
<evidence type="ECO:0000259" key="6">
    <source>
        <dbReference type="SMART" id="SM00732"/>
    </source>
</evidence>
<comment type="caution">
    <text evidence="7">The sequence shown here is derived from an EMBL/GenBank/DDBJ whole genome shotgun (WGS) entry which is preliminary data.</text>
</comment>
<dbReference type="OrthoDB" id="9796140at2"/>
<reference evidence="7 8" key="2">
    <citation type="submission" date="2013-04" db="EMBL/GenBank/DDBJ databases">
        <title>The Genome Sequence of Bilophila wadsworthia 3_1_6.</title>
        <authorList>
            <consortium name="The Broad Institute Genomics Platform"/>
            <person name="Earl A."/>
            <person name="Ward D."/>
            <person name="Feldgarden M."/>
            <person name="Gevers D."/>
            <person name="Sibley C."/>
            <person name="Strauss J."/>
            <person name="Allen-Vercoe E."/>
            <person name="Walker B."/>
            <person name="Young S."/>
            <person name="Zeng Q."/>
            <person name="Gargeya S."/>
            <person name="Fitzgerald M."/>
            <person name="Haas B."/>
            <person name="Abouelleil A."/>
            <person name="Allen A.W."/>
            <person name="Alvarado L."/>
            <person name="Arachchi H.M."/>
            <person name="Berlin A.M."/>
            <person name="Chapman S.B."/>
            <person name="Gainer-Dewar J."/>
            <person name="Goldberg J."/>
            <person name="Griggs A."/>
            <person name="Gujja S."/>
            <person name="Hansen M."/>
            <person name="Howarth C."/>
            <person name="Imamovic A."/>
            <person name="Ireland A."/>
            <person name="Larimer J."/>
            <person name="McCowan C."/>
            <person name="Murphy C."/>
            <person name="Pearson M."/>
            <person name="Poon T.W."/>
            <person name="Priest M."/>
            <person name="Roberts A."/>
            <person name="Saif S."/>
            <person name="Shea T."/>
            <person name="Sisk P."/>
            <person name="Sykes S."/>
            <person name="Wortman J."/>
            <person name="Nusbaum C."/>
            <person name="Birren B."/>
        </authorList>
    </citation>
    <scope>NUCLEOTIDE SEQUENCE [LARGE SCALE GENOMIC DNA]</scope>
    <source>
        <strain evidence="7 8">3_1_6</strain>
    </source>
</reference>
<dbReference type="EMBL" id="ADCP02000001">
    <property type="protein sequence ID" value="EFV42673.1"/>
    <property type="molecule type" value="Genomic_DNA"/>
</dbReference>
<dbReference type="STRING" id="563192.HMPREF0179_03509"/>
<comment type="subcellular location">
    <subcellularLocation>
        <location evidence="5">Cytoplasm</location>
    </subcellularLocation>
</comment>
<keyword evidence="1 5" id="KW-0963">Cytoplasm</keyword>
<dbReference type="InterPro" id="IPR006641">
    <property type="entry name" value="YqgF/RNaseH-like_dom"/>
</dbReference>
<keyword evidence="2 5" id="KW-0690">Ribosome biogenesis</keyword>
<evidence type="ECO:0000256" key="4">
    <source>
        <dbReference type="ARBA" id="ARBA00022801"/>
    </source>
</evidence>
<dbReference type="NCBIfam" id="TIGR00250">
    <property type="entry name" value="RNAse_H_YqgF"/>
    <property type="match status" value="1"/>
</dbReference>
<dbReference type="eggNOG" id="COG0816">
    <property type="taxonomic scope" value="Bacteria"/>
</dbReference>
<proteinExistence type="inferred from homology"/>
<dbReference type="InterPro" id="IPR037027">
    <property type="entry name" value="YqgF/RNaseH-like_dom_sf"/>
</dbReference>
<dbReference type="GO" id="GO:0004518">
    <property type="term" value="F:nuclease activity"/>
    <property type="evidence" value="ECO:0007669"/>
    <property type="project" value="UniProtKB-KW"/>
</dbReference>
<evidence type="ECO:0000256" key="2">
    <source>
        <dbReference type="ARBA" id="ARBA00022517"/>
    </source>
</evidence>
<sequence>MKYLAIDYGQKRTGIAVSDTGGSMAFPRKTILMRTRAAFFEELLALIEAEATDAIVIGLPINLDGEESLTTRQVRNFSKSLARRTTLPLFWMEEALSSYEAERDLRDAGRSAAQGRAVLDQQAAVRILQSFLDQPEAKRKTI</sequence>
<dbReference type="HAMAP" id="MF_00651">
    <property type="entry name" value="Nuclease_YqgF"/>
    <property type="match status" value="1"/>
</dbReference>
<dbReference type="Gene3D" id="3.30.420.140">
    <property type="entry name" value="YqgF/RNase H-like domain"/>
    <property type="match status" value="1"/>
</dbReference>
<protein>
    <recommendedName>
        <fullName evidence="5">Putative pre-16S rRNA nuclease</fullName>
        <ecNumber evidence="5">3.1.-.-</ecNumber>
    </recommendedName>
</protein>
<evidence type="ECO:0000313" key="8">
    <source>
        <dbReference type="Proteomes" id="UP000006034"/>
    </source>
</evidence>
<dbReference type="SUPFAM" id="SSF53098">
    <property type="entry name" value="Ribonuclease H-like"/>
    <property type="match status" value="1"/>
</dbReference>
<dbReference type="GeneID" id="78085119"/>
<evidence type="ECO:0000256" key="5">
    <source>
        <dbReference type="HAMAP-Rule" id="MF_00651"/>
    </source>
</evidence>
<keyword evidence="3 5" id="KW-0540">Nuclease</keyword>